<feature type="signal peptide" evidence="3">
    <location>
        <begin position="1"/>
        <end position="28"/>
    </location>
</feature>
<protein>
    <submittedName>
        <fullName evidence="5">Nucleoside hydrolase</fullName>
    </submittedName>
</protein>
<accession>A0A031JTK7</accession>
<reference evidence="5 6" key="1">
    <citation type="submission" date="2014-03" db="EMBL/GenBank/DDBJ databases">
        <title>Whole genome sequence of Novosphingobium resinovorum KF1.</title>
        <authorList>
            <person name="Gan H.M."/>
            <person name="Gan H.Y."/>
            <person name="Chew T.H."/>
            <person name="Savka M.A."/>
        </authorList>
    </citation>
    <scope>NUCLEOTIDE SEQUENCE [LARGE SCALE GENOMIC DNA]</scope>
    <source>
        <strain evidence="5 6">KF1</strain>
    </source>
</reference>
<evidence type="ECO:0000259" key="4">
    <source>
        <dbReference type="Pfam" id="PF01156"/>
    </source>
</evidence>
<gene>
    <name evidence="5" type="ORF">BV97_03552</name>
</gene>
<evidence type="ECO:0000256" key="1">
    <source>
        <dbReference type="ARBA" id="ARBA00022801"/>
    </source>
</evidence>
<keyword evidence="1 5" id="KW-0378">Hydrolase</keyword>
<dbReference type="Pfam" id="PF01156">
    <property type="entry name" value="IU_nuc_hydro"/>
    <property type="match status" value="1"/>
</dbReference>
<dbReference type="GO" id="GO:0005829">
    <property type="term" value="C:cytosol"/>
    <property type="evidence" value="ECO:0007669"/>
    <property type="project" value="TreeGrafter"/>
</dbReference>
<keyword evidence="2" id="KW-0326">Glycosidase</keyword>
<dbReference type="PANTHER" id="PTHR12304:SF4">
    <property type="entry name" value="URIDINE NUCLEOSIDASE"/>
    <property type="match status" value="1"/>
</dbReference>
<dbReference type="SUPFAM" id="SSF53590">
    <property type="entry name" value="Nucleoside hydrolase"/>
    <property type="match status" value="1"/>
</dbReference>
<keyword evidence="3" id="KW-0732">Signal</keyword>
<sequence>MTPLNAVTRLVSSLLTAAAVFLALPAQAEDKPAPQKVLIDDEGFSLMHMMLLNSPQIDVVGVTSVTGNWWAPRGAAMQLRGLEIMGRTDVPVAQGAINPLMNTEKATERWEALYGKLTWKGAWMKQWVEPTQQSTPPYYTPYDLSNLPWGAPSTKVASKMAAVFMIEMVHKYPGQITIVEGGPMTNLALAQRLDPEFASLAKGLIYMGGSFNPHRVLDDRSAVEFAREFANSPRREFNIRLDPEAASIVSRAPWKQITVIPVDPSTATQLSRKLLDRAAKGAKPELGKAIAGFEPGFPLWDEIVAAVLLDPSIVTGAEDLYVDYDAAFGATYGDTLSWREHYQPGLGEQKARVVMSIDPRKLDEIIVKSVAAK</sequence>
<dbReference type="InterPro" id="IPR036452">
    <property type="entry name" value="Ribo_hydro-like"/>
</dbReference>
<dbReference type="Gene3D" id="3.90.245.10">
    <property type="entry name" value="Ribonucleoside hydrolase-like"/>
    <property type="match status" value="1"/>
</dbReference>
<evidence type="ECO:0000256" key="2">
    <source>
        <dbReference type="ARBA" id="ARBA00023295"/>
    </source>
</evidence>
<feature type="domain" description="Inosine/uridine-preferring nucleoside hydrolase" evidence="4">
    <location>
        <begin position="47"/>
        <end position="362"/>
    </location>
</feature>
<dbReference type="PATRIC" id="fig|158500.4.peg.3624"/>
<dbReference type="InterPro" id="IPR023186">
    <property type="entry name" value="IUNH"/>
</dbReference>
<dbReference type="STRING" id="158500.BES08_12345"/>
<dbReference type="Proteomes" id="UP000024329">
    <property type="component" value="Unassembled WGS sequence"/>
</dbReference>
<organism evidence="5 6">
    <name type="scientific">Novosphingobium resinovorum</name>
    <dbReference type="NCBI Taxonomy" id="158500"/>
    <lineage>
        <taxon>Bacteria</taxon>
        <taxon>Pseudomonadati</taxon>
        <taxon>Pseudomonadota</taxon>
        <taxon>Alphaproteobacteria</taxon>
        <taxon>Sphingomonadales</taxon>
        <taxon>Sphingomonadaceae</taxon>
        <taxon>Novosphingobium</taxon>
    </lineage>
</organism>
<dbReference type="eggNOG" id="COG1957">
    <property type="taxonomic scope" value="Bacteria"/>
</dbReference>
<comment type="caution">
    <text evidence="5">The sequence shown here is derived from an EMBL/GenBank/DDBJ whole genome shotgun (WGS) entry which is preliminary data.</text>
</comment>
<dbReference type="EMBL" id="JFYZ01000018">
    <property type="protein sequence ID" value="EZP80138.1"/>
    <property type="molecule type" value="Genomic_DNA"/>
</dbReference>
<dbReference type="GO" id="GO:0008477">
    <property type="term" value="F:purine nucleosidase activity"/>
    <property type="evidence" value="ECO:0007669"/>
    <property type="project" value="TreeGrafter"/>
</dbReference>
<dbReference type="GO" id="GO:0006152">
    <property type="term" value="P:purine nucleoside catabolic process"/>
    <property type="evidence" value="ECO:0007669"/>
    <property type="project" value="TreeGrafter"/>
</dbReference>
<dbReference type="InterPro" id="IPR001910">
    <property type="entry name" value="Inosine/uridine_hydrolase_dom"/>
</dbReference>
<dbReference type="PANTHER" id="PTHR12304">
    <property type="entry name" value="INOSINE-URIDINE PREFERRING NUCLEOSIDE HYDROLASE"/>
    <property type="match status" value="1"/>
</dbReference>
<feature type="chain" id="PRO_5001551892" evidence="3">
    <location>
        <begin position="29"/>
        <end position="373"/>
    </location>
</feature>
<name>A0A031JTK7_9SPHN</name>
<dbReference type="RefSeq" id="WP_051586962.1">
    <property type="nucleotide sequence ID" value="NZ_JFYZ01000018.1"/>
</dbReference>
<dbReference type="AlphaFoldDB" id="A0A031JTK7"/>
<evidence type="ECO:0000313" key="5">
    <source>
        <dbReference type="EMBL" id="EZP80138.1"/>
    </source>
</evidence>
<proteinExistence type="predicted"/>
<evidence type="ECO:0000313" key="6">
    <source>
        <dbReference type="Proteomes" id="UP000024329"/>
    </source>
</evidence>
<evidence type="ECO:0000256" key="3">
    <source>
        <dbReference type="SAM" id="SignalP"/>
    </source>
</evidence>